<dbReference type="Pfam" id="PF02771">
    <property type="entry name" value="Acyl-CoA_dh_N"/>
    <property type="match status" value="1"/>
</dbReference>
<evidence type="ECO:0000259" key="2">
    <source>
        <dbReference type="Pfam" id="PF02770"/>
    </source>
</evidence>
<dbReference type="PANTHER" id="PTHR48083">
    <property type="entry name" value="MEDIUM-CHAIN SPECIFIC ACYL-COA DEHYDROGENASE, MITOCHONDRIAL-RELATED"/>
    <property type="match status" value="1"/>
</dbReference>
<dbReference type="InterPro" id="IPR013786">
    <property type="entry name" value="AcylCoA_DH/ox_N"/>
</dbReference>
<dbReference type="VEuPathDB" id="FungiDB:SI65_00202"/>
<dbReference type="Pfam" id="PF02770">
    <property type="entry name" value="Acyl-CoA_dh_M"/>
    <property type="match status" value="1"/>
</dbReference>
<keyword evidence="1" id="KW-0560">Oxidoreductase</keyword>
<comment type="caution">
    <text evidence="4">The sequence shown here is derived from an EMBL/GenBank/DDBJ whole genome shotgun (WGS) entry which is preliminary data.</text>
</comment>
<name>A0A1E3BNR8_ASPCR</name>
<evidence type="ECO:0000313" key="5">
    <source>
        <dbReference type="Proteomes" id="UP000094569"/>
    </source>
</evidence>
<dbReference type="GO" id="GO:0003995">
    <property type="term" value="F:acyl-CoA dehydrogenase activity"/>
    <property type="evidence" value="ECO:0007669"/>
    <property type="project" value="TreeGrafter"/>
</dbReference>
<protein>
    <recommendedName>
        <fullName evidence="6">Acyl-CoA oxidase/dehydrogenase middle domain-containing protein</fullName>
    </recommendedName>
</protein>
<dbReference type="GO" id="GO:0033539">
    <property type="term" value="P:fatty acid beta-oxidation using acyl-CoA dehydrogenase"/>
    <property type="evidence" value="ECO:0007669"/>
    <property type="project" value="TreeGrafter"/>
</dbReference>
<dbReference type="STRING" id="573508.A0A1E3BNR8"/>
<dbReference type="InterPro" id="IPR050741">
    <property type="entry name" value="Acyl-CoA_dehydrogenase"/>
</dbReference>
<dbReference type="Gene3D" id="2.40.110.10">
    <property type="entry name" value="Butyryl-CoA Dehydrogenase, subunit A, domain 2"/>
    <property type="match status" value="1"/>
</dbReference>
<feature type="domain" description="Acyl-CoA oxidase/dehydrogenase middle" evidence="2">
    <location>
        <begin position="48"/>
        <end position="143"/>
    </location>
</feature>
<evidence type="ECO:0000256" key="1">
    <source>
        <dbReference type="ARBA" id="ARBA00023002"/>
    </source>
</evidence>
<dbReference type="Proteomes" id="UP000094569">
    <property type="component" value="Unassembled WGS sequence"/>
</dbReference>
<evidence type="ECO:0000259" key="3">
    <source>
        <dbReference type="Pfam" id="PF02771"/>
    </source>
</evidence>
<proteinExistence type="predicted"/>
<gene>
    <name evidence="4" type="ORF">SI65_00202</name>
</gene>
<dbReference type="GO" id="GO:0005737">
    <property type="term" value="C:cytoplasm"/>
    <property type="evidence" value="ECO:0007669"/>
    <property type="project" value="TreeGrafter"/>
</dbReference>
<accession>A0A1E3BNR8</accession>
<keyword evidence="5" id="KW-1185">Reference proteome</keyword>
<dbReference type="EMBL" id="JXNT01000001">
    <property type="protein sequence ID" value="ODM22613.1"/>
    <property type="molecule type" value="Genomic_DNA"/>
</dbReference>
<dbReference type="InterPro" id="IPR037069">
    <property type="entry name" value="AcylCoA_DH/ox_N_sf"/>
</dbReference>
<organism evidence="4 5">
    <name type="scientific">Aspergillus cristatus</name>
    <name type="common">Chinese Fuzhuan brick tea-fermentation fungus</name>
    <name type="synonym">Eurotium cristatum</name>
    <dbReference type="NCBI Taxonomy" id="573508"/>
    <lineage>
        <taxon>Eukaryota</taxon>
        <taxon>Fungi</taxon>
        <taxon>Dikarya</taxon>
        <taxon>Ascomycota</taxon>
        <taxon>Pezizomycotina</taxon>
        <taxon>Eurotiomycetes</taxon>
        <taxon>Eurotiomycetidae</taxon>
        <taxon>Eurotiales</taxon>
        <taxon>Aspergillaceae</taxon>
        <taxon>Aspergillus</taxon>
        <taxon>Aspergillus subgen. Aspergillus</taxon>
    </lineage>
</organism>
<reference evidence="4 5" key="1">
    <citation type="journal article" date="2016" name="BMC Genomics">
        <title>Comparative genomic and transcriptomic analyses of the Fuzhuan brick tea-fermentation fungus Aspergillus cristatus.</title>
        <authorList>
            <person name="Ge Y."/>
            <person name="Wang Y."/>
            <person name="Liu Y."/>
            <person name="Tan Y."/>
            <person name="Ren X."/>
            <person name="Zhang X."/>
            <person name="Hyde K.D."/>
            <person name="Liu Y."/>
            <person name="Liu Z."/>
        </authorList>
    </citation>
    <scope>NUCLEOTIDE SEQUENCE [LARGE SCALE GENOMIC DNA]</scope>
    <source>
        <strain evidence="4 5">GZAAS20.1005</strain>
    </source>
</reference>
<dbReference type="OrthoDB" id="10254877at2759"/>
<sequence>MARCGCLGTVWGINGGASVGGPPIDRYGTESQKQKYLAPLLRGLQRHCLRVTEPAVGSAVAGLTMTAAKTPDGSSYVLNGEKKWITQGRWADHGLVAARTGTSGAKGISVFIVPLNTKGISKRKMENSGVSSSGSTFLEFDEVYVPSENLLGKENQGFEIIMSTFAHGRLWVGITALRLSRVSYEDAYRHA</sequence>
<dbReference type="Gene3D" id="1.10.540.10">
    <property type="entry name" value="Acyl-CoA dehydrogenase/oxidase, N-terminal domain"/>
    <property type="match status" value="1"/>
</dbReference>
<feature type="domain" description="Acyl-CoA dehydrogenase/oxidase N-terminal" evidence="3">
    <location>
        <begin position="5"/>
        <end position="43"/>
    </location>
</feature>
<evidence type="ECO:0008006" key="6">
    <source>
        <dbReference type="Google" id="ProtNLM"/>
    </source>
</evidence>
<dbReference type="CDD" id="cd00567">
    <property type="entry name" value="ACAD"/>
    <property type="match status" value="1"/>
</dbReference>
<dbReference type="InterPro" id="IPR046373">
    <property type="entry name" value="Acyl-CoA_Oxase/DH_mid-dom_sf"/>
</dbReference>
<dbReference type="SUPFAM" id="SSF56645">
    <property type="entry name" value="Acyl-CoA dehydrogenase NM domain-like"/>
    <property type="match status" value="1"/>
</dbReference>
<dbReference type="PANTHER" id="PTHR48083:SF17">
    <property type="entry name" value="ACYL-COA DEHYDROGENASE (AFU_ORTHOLOGUE AFUA_2G16630)-RELATED"/>
    <property type="match status" value="1"/>
</dbReference>
<evidence type="ECO:0000313" key="4">
    <source>
        <dbReference type="EMBL" id="ODM22613.1"/>
    </source>
</evidence>
<dbReference type="GO" id="GO:0050660">
    <property type="term" value="F:flavin adenine dinucleotide binding"/>
    <property type="evidence" value="ECO:0007669"/>
    <property type="project" value="InterPro"/>
</dbReference>
<dbReference type="InterPro" id="IPR006091">
    <property type="entry name" value="Acyl-CoA_Oxase/DH_mid-dom"/>
</dbReference>
<dbReference type="AlphaFoldDB" id="A0A1E3BNR8"/>
<dbReference type="InterPro" id="IPR009100">
    <property type="entry name" value="AcylCoA_DH/oxidase_NM_dom_sf"/>
</dbReference>